<feature type="non-terminal residue" evidence="1">
    <location>
        <position position="1"/>
    </location>
</feature>
<evidence type="ECO:0000313" key="1">
    <source>
        <dbReference type="EMBL" id="GAG58325.1"/>
    </source>
</evidence>
<gene>
    <name evidence="1" type="ORF">S01H4_11852</name>
</gene>
<protein>
    <submittedName>
        <fullName evidence="1">Uncharacterized protein</fullName>
    </submittedName>
</protein>
<reference evidence="1" key="1">
    <citation type="journal article" date="2014" name="Front. Microbiol.">
        <title>High frequency of phylogenetically diverse reductive dehalogenase-homologous genes in deep subseafloor sedimentary metagenomes.</title>
        <authorList>
            <person name="Kawai M."/>
            <person name="Futagami T."/>
            <person name="Toyoda A."/>
            <person name="Takaki Y."/>
            <person name="Nishi S."/>
            <person name="Hori S."/>
            <person name="Arai W."/>
            <person name="Tsubouchi T."/>
            <person name="Morono Y."/>
            <person name="Uchiyama I."/>
            <person name="Ito T."/>
            <person name="Fujiyama A."/>
            <person name="Inagaki F."/>
            <person name="Takami H."/>
        </authorList>
    </citation>
    <scope>NUCLEOTIDE SEQUENCE</scope>
    <source>
        <strain evidence="1">Expedition CK06-06</strain>
    </source>
</reference>
<dbReference type="AlphaFoldDB" id="X0YQ04"/>
<name>X0YQ04_9ZZZZ</name>
<organism evidence="1">
    <name type="scientific">marine sediment metagenome</name>
    <dbReference type="NCBI Taxonomy" id="412755"/>
    <lineage>
        <taxon>unclassified sequences</taxon>
        <taxon>metagenomes</taxon>
        <taxon>ecological metagenomes</taxon>
    </lineage>
</organism>
<proteinExistence type="predicted"/>
<dbReference type="EMBL" id="BART01004892">
    <property type="protein sequence ID" value="GAG58325.1"/>
    <property type="molecule type" value="Genomic_DNA"/>
</dbReference>
<sequence length="31" mass="3270">KATDSPTWVGAPHHLTIDIVCLLSVNILTGP</sequence>
<comment type="caution">
    <text evidence="1">The sequence shown here is derived from an EMBL/GenBank/DDBJ whole genome shotgun (WGS) entry which is preliminary data.</text>
</comment>
<accession>X0YQ04</accession>